<protein>
    <recommendedName>
        <fullName evidence="3">Proline dehydrogenase</fullName>
    </recommendedName>
</protein>
<proteinExistence type="predicted"/>
<dbReference type="OrthoDB" id="9773461at2"/>
<organism evidence="1 2">
    <name type="scientific">Leptothrix cholodnii (strain ATCC 51168 / LMG 8142 / SP-6)</name>
    <name type="common">Leptothrix discophora (strain SP-6)</name>
    <dbReference type="NCBI Taxonomy" id="395495"/>
    <lineage>
        <taxon>Bacteria</taxon>
        <taxon>Pseudomonadati</taxon>
        <taxon>Pseudomonadota</taxon>
        <taxon>Betaproteobacteria</taxon>
        <taxon>Burkholderiales</taxon>
        <taxon>Sphaerotilaceae</taxon>
        <taxon>Leptothrix</taxon>
    </lineage>
</organism>
<accession>B1XW57</accession>
<evidence type="ECO:0000313" key="2">
    <source>
        <dbReference type="Proteomes" id="UP000001693"/>
    </source>
</evidence>
<dbReference type="KEGG" id="lch:Lcho_0309"/>
<reference evidence="1 2" key="1">
    <citation type="submission" date="2008-03" db="EMBL/GenBank/DDBJ databases">
        <title>Complete sequence of Leptothrix cholodnii SP-6.</title>
        <authorList>
            <consortium name="US DOE Joint Genome Institute"/>
            <person name="Copeland A."/>
            <person name="Lucas S."/>
            <person name="Lapidus A."/>
            <person name="Glavina del Rio T."/>
            <person name="Dalin E."/>
            <person name="Tice H."/>
            <person name="Bruce D."/>
            <person name="Goodwin L."/>
            <person name="Pitluck S."/>
            <person name="Chertkov O."/>
            <person name="Brettin T."/>
            <person name="Detter J.C."/>
            <person name="Han C."/>
            <person name="Kuske C.R."/>
            <person name="Schmutz J."/>
            <person name="Larimer F."/>
            <person name="Land M."/>
            <person name="Hauser L."/>
            <person name="Kyrpides N."/>
            <person name="Lykidis A."/>
            <person name="Emerson D."/>
            <person name="Richardson P."/>
        </authorList>
    </citation>
    <scope>NUCLEOTIDE SEQUENCE [LARGE SCALE GENOMIC DNA]</scope>
    <source>
        <strain evidence="2">ATCC 51168 / LMG 8142 / SP-6</strain>
    </source>
</reference>
<gene>
    <name evidence="1" type="ordered locus">Lcho_0309</name>
</gene>
<name>B1XW57_LEPCP</name>
<dbReference type="RefSeq" id="WP_012345346.1">
    <property type="nucleotide sequence ID" value="NC_010524.1"/>
</dbReference>
<dbReference type="STRING" id="395495.Lcho_0309"/>
<dbReference type="HOGENOM" id="CLU_859960_0_0_4"/>
<dbReference type="Proteomes" id="UP000001693">
    <property type="component" value="Chromosome"/>
</dbReference>
<evidence type="ECO:0008006" key="3">
    <source>
        <dbReference type="Google" id="ProtNLM"/>
    </source>
</evidence>
<dbReference type="AlphaFoldDB" id="B1XW57"/>
<sequence length="323" mass="34815">MHADARPQFPAAPETLSALESTECAAAEPAFSARPGDLSAPFALSDRRQSTALSQALCHAQRLARWRIGVTLAFTPPGGASHREVADAYRKALDESARLTPRAQLLVQPAALGHDRGLLHEVLRHADALAMPVLFEHGGLETADEAMACLMDLQEVHHARLGLSLLASRDRSLDDARRALDWGLRVRLEHDWPAFDCSGAAFTAGRISRQTVGARFLALARLLAAGSTAKRRSAQVSLISHDPLLADQALGMLLSGGVRCAIELRQEQPKQGLLYVARQRGVAVRSHIGWGGGAREVAGRARDPRSRWWSALQGGLDTLLPAT</sequence>
<keyword evidence="2" id="KW-1185">Reference proteome</keyword>
<dbReference type="EMBL" id="CP001013">
    <property type="protein sequence ID" value="ACB32584.1"/>
    <property type="molecule type" value="Genomic_DNA"/>
</dbReference>
<evidence type="ECO:0000313" key="1">
    <source>
        <dbReference type="EMBL" id="ACB32584.1"/>
    </source>
</evidence>
<dbReference type="eggNOG" id="COG0506">
    <property type="taxonomic scope" value="Bacteria"/>
</dbReference>